<dbReference type="FunFam" id="1.10.510.10:FF:000522">
    <property type="entry name" value="L-type lectin-domain containing receptor kinase IX.1"/>
    <property type="match status" value="1"/>
</dbReference>
<dbReference type="EMBL" id="JAJFAZ020000001">
    <property type="protein sequence ID" value="KAI5354045.1"/>
    <property type="molecule type" value="Genomic_DNA"/>
</dbReference>
<name>A0AAD4ZTR0_PRUDU</name>
<dbReference type="PANTHER" id="PTHR27007">
    <property type="match status" value="1"/>
</dbReference>
<dbReference type="InterPro" id="IPR011009">
    <property type="entry name" value="Kinase-like_dom_sf"/>
</dbReference>
<evidence type="ECO:0000256" key="2">
    <source>
        <dbReference type="ARBA" id="ARBA00022840"/>
    </source>
</evidence>
<gene>
    <name evidence="4" type="ORF">L3X38_006940</name>
</gene>
<keyword evidence="5" id="KW-1185">Reference proteome</keyword>
<evidence type="ECO:0000256" key="1">
    <source>
        <dbReference type="ARBA" id="ARBA00022741"/>
    </source>
</evidence>
<dbReference type="InterPro" id="IPR050528">
    <property type="entry name" value="L-type_Lectin-RKs"/>
</dbReference>
<dbReference type="PROSITE" id="PS00108">
    <property type="entry name" value="PROTEIN_KINASE_ST"/>
    <property type="match status" value="1"/>
</dbReference>
<dbReference type="Pfam" id="PF00069">
    <property type="entry name" value="Pkinase"/>
    <property type="match status" value="1"/>
</dbReference>
<dbReference type="Gene3D" id="1.10.510.10">
    <property type="entry name" value="Transferase(Phosphotransferase) domain 1"/>
    <property type="match status" value="1"/>
</dbReference>
<dbReference type="Proteomes" id="UP001054821">
    <property type="component" value="Chromosome 1"/>
</dbReference>
<dbReference type="InterPro" id="IPR000719">
    <property type="entry name" value="Prot_kinase_dom"/>
</dbReference>
<sequence>MPNSSLDTHLFGCKTTLQWKFRYKIALGLASALHYLHEDAEQCVLHRDIKSANILLDKDFSTKLGDFGIAKLVDPWSRTQTIGAVGTFGYIAPEYANGGRASKECDMFSIGVVALEIACGRRTYQDGEFHVPLVSWVWQLYLAGNLLYAADERLDKIFDKNEMECLSIVGLWCTHPNSKGRPRAGKVMKVLELEAPLPELPHDMHELEHHLSHHDLV</sequence>
<evidence type="ECO:0000259" key="3">
    <source>
        <dbReference type="PROSITE" id="PS50011"/>
    </source>
</evidence>
<comment type="caution">
    <text evidence="4">The sequence shown here is derived from an EMBL/GenBank/DDBJ whole genome shotgun (WGS) entry which is preliminary data.</text>
</comment>
<dbReference type="PROSITE" id="PS50011">
    <property type="entry name" value="PROTEIN_KINASE_DOM"/>
    <property type="match status" value="1"/>
</dbReference>
<reference evidence="4 5" key="1">
    <citation type="journal article" date="2022" name="G3 (Bethesda)">
        <title>Whole-genome sequence and methylome profiling of the almond [Prunus dulcis (Mill.) D.A. Webb] cultivar 'Nonpareil'.</title>
        <authorList>
            <person name="D'Amico-Willman K.M."/>
            <person name="Ouma W.Z."/>
            <person name="Meulia T."/>
            <person name="Sideli G.M."/>
            <person name="Gradziel T.M."/>
            <person name="Fresnedo-Ramirez J."/>
        </authorList>
    </citation>
    <scope>NUCLEOTIDE SEQUENCE [LARGE SCALE GENOMIC DNA]</scope>
    <source>
        <strain evidence="4">Clone GOH B32 T37-40</strain>
    </source>
</reference>
<dbReference type="InterPro" id="IPR008271">
    <property type="entry name" value="Ser/Thr_kinase_AS"/>
</dbReference>
<keyword evidence="2" id="KW-0067">ATP-binding</keyword>
<evidence type="ECO:0000313" key="4">
    <source>
        <dbReference type="EMBL" id="KAI5354045.1"/>
    </source>
</evidence>
<keyword evidence="1" id="KW-0547">Nucleotide-binding</keyword>
<proteinExistence type="predicted"/>
<dbReference type="SMART" id="SM00220">
    <property type="entry name" value="S_TKc"/>
    <property type="match status" value="1"/>
</dbReference>
<dbReference type="SUPFAM" id="SSF56112">
    <property type="entry name" value="Protein kinase-like (PK-like)"/>
    <property type="match status" value="1"/>
</dbReference>
<protein>
    <recommendedName>
        <fullName evidence="3">Protein kinase domain-containing protein</fullName>
    </recommendedName>
</protein>
<dbReference type="GO" id="GO:0004672">
    <property type="term" value="F:protein kinase activity"/>
    <property type="evidence" value="ECO:0007669"/>
    <property type="project" value="InterPro"/>
</dbReference>
<dbReference type="GO" id="GO:0005524">
    <property type="term" value="F:ATP binding"/>
    <property type="evidence" value="ECO:0007669"/>
    <property type="project" value="UniProtKB-KW"/>
</dbReference>
<organism evidence="4 5">
    <name type="scientific">Prunus dulcis</name>
    <name type="common">Almond</name>
    <name type="synonym">Amygdalus dulcis</name>
    <dbReference type="NCBI Taxonomy" id="3755"/>
    <lineage>
        <taxon>Eukaryota</taxon>
        <taxon>Viridiplantae</taxon>
        <taxon>Streptophyta</taxon>
        <taxon>Embryophyta</taxon>
        <taxon>Tracheophyta</taxon>
        <taxon>Spermatophyta</taxon>
        <taxon>Magnoliopsida</taxon>
        <taxon>eudicotyledons</taxon>
        <taxon>Gunneridae</taxon>
        <taxon>Pentapetalae</taxon>
        <taxon>rosids</taxon>
        <taxon>fabids</taxon>
        <taxon>Rosales</taxon>
        <taxon>Rosaceae</taxon>
        <taxon>Amygdaloideae</taxon>
        <taxon>Amygdaleae</taxon>
        <taxon>Prunus</taxon>
    </lineage>
</organism>
<dbReference type="AlphaFoldDB" id="A0AAD4ZTR0"/>
<evidence type="ECO:0000313" key="5">
    <source>
        <dbReference type="Proteomes" id="UP001054821"/>
    </source>
</evidence>
<feature type="domain" description="Protein kinase" evidence="3">
    <location>
        <begin position="1"/>
        <end position="178"/>
    </location>
</feature>
<accession>A0AAD4ZTR0</accession>